<feature type="transmembrane region" description="Helical" evidence="2">
    <location>
        <begin position="6"/>
        <end position="26"/>
    </location>
</feature>
<dbReference type="STRING" id="1379270.GEMMAAP_05330"/>
<reference evidence="3 4" key="2">
    <citation type="journal article" date="2016" name="Environ. Microbiol. Rep.">
        <title>Metagenomic evidence for the presence of phototrophic Gemmatimonadetes bacteria in diverse environments.</title>
        <authorList>
            <person name="Zeng Y."/>
            <person name="Baumbach J."/>
            <person name="Barbosa E.G."/>
            <person name="Azevedo V."/>
            <person name="Zhang C."/>
            <person name="Koblizek M."/>
        </authorList>
    </citation>
    <scope>NUCLEOTIDE SEQUENCE [LARGE SCALE GENOMIC DNA]</scope>
    <source>
        <strain evidence="3 4">AP64</strain>
    </source>
</reference>
<evidence type="ECO:0000313" key="3">
    <source>
        <dbReference type="EMBL" id="AMW04417.1"/>
    </source>
</evidence>
<protein>
    <recommendedName>
        <fullName evidence="5">Aerotolerance regulator N-terminal domain-containing protein</fullName>
    </recommendedName>
</protein>
<feature type="transmembrane region" description="Helical" evidence="2">
    <location>
        <begin position="62"/>
        <end position="81"/>
    </location>
</feature>
<feature type="region of interest" description="Disordered" evidence="1">
    <location>
        <begin position="393"/>
        <end position="412"/>
    </location>
</feature>
<keyword evidence="2" id="KW-1133">Transmembrane helix</keyword>
<dbReference type="Proteomes" id="UP000076404">
    <property type="component" value="Chromosome"/>
</dbReference>
<proteinExistence type="predicted"/>
<name>A0A143BH97_9BACT</name>
<gene>
    <name evidence="3" type="ORF">GEMMAAP_05330</name>
</gene>
<sequence>MLSFALPWLFAVSVAAAAVVAGLHLLSVRTPPELVLPTARFVPGGDARAVARQPRPNDVRLLLLRVAALLCAGAALAGAQWHSSRASTLRLVIADAATPDTVAWRDSVEQALRADDVMVRVAYAAGVSRDPGVALVAATRWATQLASQHRALSQVELTVIVPPGATSHAGFDAWRTQWPGALRVTTAAARSGVDAMVDRSVPVVQVRVGRVNDDAVAAAFADATAGRTAGMTATSPAIPTRRAVLVEREENGVAGDDNEDTSRAWTSVTTVTWPREGSPAGWRALKKPDTVGALVSGGLVMVGPWERRAMVSDSLRTELDTSVDTRTLAWWSDGEIAAVEKRRGSTCVREVAIVIPPGSDLLQSATARGLREALIAPCGGSRADSINAAGATVASGPVSGSDTPQPGAERPASMSAFRVQTGGAIGSDPWWLTPALLGAALLLLGAEWWWRRGEVAP</sequence>
<evidence type="ECO:0000256" key="1">
    <source>
        <dbReference type="SAM" id="MobiDB-lite"/>
    </source>
</evidence>
<accession>A0A143BH97</accession>
<dbReference type="OrthoDB" id="9838702at2"/>
<dbReference type="eggNOG" id="ENOG50347HR">
    <property type="taxonomic scope" value="Bacteria"/>
</dbReference>
<evidence type="ECO:0008006" key="5">
    <source>
        <dbReference type="Google" id="ProtNLM"/>
    </source>
</evidence>
<evidence type="ECO:0000313" key="4">
    <source>
        <dbReference type="Proteomes" id="UP000076404"/>
    </source>
</evidence>
<organism evidence="3 4">
    <name type="scientific">Gemmatimonas phototrophica</name>
    <dbReference type="NCBI Taxonomy" id="1379270"/>
    <lineage>
        <taxon>Bacteria</taxon>
        <taxon>Pseudomonadati</taxon>
        <taxon>Gemmatimonadota</taxon>
        <taxon>Gemmatimonadia</taxon>
        <taxon>Gemmatimonadales</taxon>
        <taxon>Gemmatimonadaceae</taxon>
        <taxon>Gemmatimonas</taxon>
    </lineage>
</organism>
<dbReference type="EMBL" id="CP011454">
    <property type="protein sequence ID" value="AMW04417.1"/>
    <property type="molecule type" value="Genomic_DNA"/>
</dbReference>
<dbReference type="RefSeq" id="WP_026849921.1">
    <property type="nucleotide sequence ID" value="NZ_CP011454.1"/>
</dbReference>
<keyword evidence="2" id="KW-0812">Transmembrane</keyword>
<keyword evidence="4" id="KW-1185">Reference proteome</keyword>
<dbReference type="KEGG" id="gph:GEMMAAP_05330"/>
<evidence type="ECO:0000256" key="2">
    <source>
        <dbReference type="SAM" id="Phobius"/>
    </source>
</evidence>
<reference evidence="3 4" key="1">
    <citation type="journal article" date="2014" name="Proc. Natl. Acad. Sci. U.S.A.">
        <title>Functional type 2 photosynthetic reaction centers found in the rare bacterial phylum Gemmatimonadetes.</title>
        <authorList>
            <person name="Zeng Y."/>
            <person name="Feng F."/>
            <person name="Medova H."/>
            <person name="Dean J."/>
            <person name="Koblizek M."/>
        </authorList>
    </citation>
    <scope>NUCLEOTIDE SEQUENCE [LARGE SCALE GENOMIC DNA]</scope>
    <source>
        <strain evidence="3 4">AP64</strain>
    </source>
</reference>
<keyword evidence="2" id="KW-0472">Membrane</keyword>
<dbReference type="AlphaFoldDB" id="A0A143BH97"/>